<keyword evidence="1" id="KW-0479">Metal-binding</keyword>
<reference evidence="4" key="1">
    <citation type="submission" date="2016-10" db="EMBL/GenBank/DDBJ databases">
        <authorList>
            <person name="Varghese N."/>
            <person name="Submissions S."/>
        </authorList>
    </citation>
    <scope>NUCLEOTIDE SEQUENCE [LARGE SCALE GENOMIC DNA]</scope>
    <source>
        <strain evidence="4">NRRL B-51270</strain>
    </source>
</reference>
<dbReference type="PROSITE" id="PS50846">
    <property type="entry name" value="HMA_2"/>
    <property type="match status" value="1"/>
</dbReference>
<feature type="domain" description="HMA" evidence="2">
    <location>
        <begin position="2"/>
        <end position="65"/>
    </location>
</feature>
<gene>
    <name evidence="3" type="ORF">SAMN05216421_3275</name>
</gene>
<dbReference type="EMBL" id="LT629736">
    <property type="protein sequence ID" value="SDT25093.1"/>
    <property type="molecule type" value="Genomic_DNA"/>
</dbReference>
<protein>
    <submittedName>
        <fullName evidence="3">Copper chaperone CopZ</fullName>
    </submittedName>
</protein>
<keyword evidence="4" id="KW-1185">Reference proteome</keyword>
<evidence type="ECO:0000256" key="1">
    <source>
        <dbReference type="ARBA" id="ARBA00022723"/>
    </source>
</evidence>
<dbReference type="InterPro" id="IPR036163">
    <property type="entry name" value="HMA_dom_sf"/>
</dbReference>
<sequence>MSKIELSVSEMTCGNCVRHVSEALEKQPGVERALVDLDSGRAVVSGDSDPERLIAALQEEGYPAELVGRE</sequence>
<evidence type="ECO:0000259" key="2">
    <source>
        <dbReference type="PROSITE" id="PS50846"/>
    </source>
</evidence>
<dbReference type="InterPro" id="IPR017969">
    <property type="entry name" value="Heavy-metal-associated_CS"/>
</dbReference>
<dbReference type="SUPFAM" id="SSF55008">
    <property type="entry name" value="HMA, heavy metal-associated domain"/>
    <property type="match status" value="1"/>
</dbReference>
<dbReference type="STRING" id="487184.SAMN05216421_3275"/>
<proteinExistence type="predicted"/>
<evidence type="ECO:0000313" key="3">
    <source>
        <dbReference type="EMBL" id="SDT25093.1"/>
    </source>
</evidence>
<dbReference type="PROSITE" id="PS01047">
    <property type="entry name" value="HMA_1"/>
    <property type="match status" value="1"/>
</dbReference>
<dbReference type="RefSeq" id="WP_093396991.1">
    <property type="nucleotide sequence ID" value="NZ_LT629736.1"/>
</dbReference>
<dbReference type="CDD" id="cd00371">
    <property type="entry name" value="HMA"/>
    <property type="match status" value="1"/>
</dbReference>
<dbReference type="Proteomes" id="UP000243207">
    <property type="component" value="Chromosome I"/>
</dbReference>
<dbReference type="Gene3D" id="3.30.70.100">
    <property type="match status" value="1"/>
</dbReference>
<accession>A0A1H1YUK8</accession>
<name>A0A1H1YUK8_9GAMM</name>
<dbReference type="InterPro" id="IPR006121">
    <property type="entry name" value="HMA_dom"/>
</dbReference>
<dbReference type="AlphaFoldDB" id="A0A1H1YUK8"/>
<dbReference type="Pfam" id="PF00403">
    <property type="entry name" value="HMA"/>
    <property type="match status" value="1"/>
</dbReference>
<organism evidence="3 4">
    <name type="scientific">Halopseudomonas xinjiangensis</name>
    <dbReference type="NCBI Taxonomy" id="487184"/>
    <lineage>
        <taxon>Bacteria</taxon>
        <taxon>Pseudomonadati</taxon>
        <taxon>Pseudomonadota</taxon>
        <taxon>Gammaproteobacteria</taxon>
        <taxon>Pseudomonadales</taxon>
        <taxon>Pseudomonadaceae</taxon>
        <taxon>Halopseudomonas</taxon>
    </lineage>
</organism>
<evidence type="ECO:0000313" key="4">
    <source>
        <dbReference type="Proteomes" id="UP000243207"/>
    </source>
</evidence>
<dbReference type="OrthoDB" id="9814359at2"/>
<dbReference type="FunFam" id="3.30.70.100:FF:000001">
    <property type="entry name" value="ATPase copper transporting beta"/>
    <property type="match status" value="1"/>
</dbReference>
<dbReference type="GO" id="GO:0046872">
    <property type="term" value="F:metal ion binding"/>
    <property type="evidence" value="ECO:0007669"/>
    <property type="project" value="UniProtKB-KW"/>
</dbReference>